<comment type="caution">
    <text evidence="2">The sequence shown here is derived from an EMBL/GenBank/DDBJ whole genome shotgun (WGS) entry which is preliminary data.</text>
</comment>
<feature type="compositionally biased region" description="Basic and acidic residues" evidence="1">
    <location>
        <begin position="10"/>
        <end position="20"/>
    </location>
</feature>
<dbReference type="Proteomes" id="UP000696573">
    <property type="component" value="Unassembled WGS sequence"/>
</dbReference>
<proteinExistence type="predicted"/>
<dbReference type="EMBL" id="CABFNQ020000738">
    <property type="protein sequence ID" value="CAH0029097.1"/>
    <property type="molecule type" value="Genomic_DNA"/>
</dbReference>
<name>A0A9N9VT19_9HYPO</name>
<accession>A0A9N9VT19</accession>
<reference evidence="2" key="1">
    <citation type="submission" date="2021-10" db="EMBL/GenBank/DDBJ databases">
        <authorList>
            <person name="Piombo E."/>
        </authorList>
    </citation>
    <scope>NUCLEOTIDE SEQUENCE</scope>
</reference>
<protein>
    <submittedName>
        <fullName evidence="2">Uncharacterized protein</fullName>
    </submittedName>
</protein>
<keyword evidence="3" id="KW-1185">Reference proteome</keyword>
<evidence type="ECO:0000313" key="2">
    <source>
        <dbReference type="EMBL" id="CAH0029097.1"/>
    </source>
</evidence>
<feature type="region of interest" description="Disordered" evidence="1">
    <location>
        <begin position="1"/>
        <end position="22"/>
    </location>
</feature>
<dbReference type="OrthoDB" id="5150551at2759"/>
<organism evidence="2 3">
    <name type="scientific">Clonostachys rhizophaga</name>
    <dbReference type="NCBI Taxonomy" id="160324"/>
    <lineage>
        <taxon>Eukaryota</taxon>
        <taxon>Fungi</taxon>
        <taxon>Dikarya</taxon>
        <taxon>Ascomycota</taxon>
        <taxon>Pezizomycotina</taxon>
        <taxon>Sordariomycetes</taxon>
        <taxon>Hypocreomycetidae</taxon>
        <taxon>Hypocreales</taxon>
        <taxon>Bionectriaceae</taxon>
        <taxon>Clonostachys</taxon>
    </lineage>
</organism>
<evidence type="ECO:0000256" key="1">
    <source>
        <dbReference type="SAM" id="MobiDB-lite"/>
    </source>
</evidence>
<evidence type="ECO:0000313" key="3">
    <source>
        <dbReference type="Proteomes" id="UP000696573"/>
    </source>
</evidence>
<gene>
    <name evidence="2" type="ORF">CRHIZ90672A_00015709</name>
</gene>
<dbReference type="AlphaFoldDB" id="A0A9N9VT19"/>
<sequence>MPAKTTKSVRRQEERRKAARDAGIVEANVTRCLENAEPSSDFRAKGRHLLKQAKRFKSLGPKQPASQILVKAVDSSAALQAVKTSQAGKGFESESGNAPSLALRSLNATESQHIRDDQPSQEMIREWQQDTETRIEKIRNSEASGIFNAEQAKAHMSAIKYSLKKLVERGQT</sequence>